<dbReference type="EMBL" id="CP133568">
    <property type="protein sequence ID" value="WMT03387.1"/>
    <property type="molecule type" value="Genomic_DNA"/>
</dbReference>
<sequence length="90" mass="9740">MYAVAVRWSEHYFVEPRRASQADGAVVGSTERRGTPGCAPAPLAPAVRMEREPRAGVHERADKNAPPPSRRAPFGLQLRAFRRGFAGAAA</sequence>
<reference evidence="2 3" key="1">
    <citation type="submission" date="2023-08" db="EMBL/GenBank/DDBJ databases">
        <title>The whole genome sequence of Lysobacter yananisis.</title>
        <authorList>
            <person name="Sun H."/>
        </authorList>
    </citation>
    <scope>NUCLEOTIDE SEQUENCE [LARGE SCALE GENOMIC DNA]</scope>
    <source>
        <strain evidence="2 3">SNNU513</strain>
    </source>
</reference>
<organism evidence="2 3">
    <name type="scientific">Lysobacter yananisis</name>
    <dbReference type="NCBI Taxonomy" id="1003114"/>
    <lineage>
        <taxon>Bacteria</taxon>
        <taxon>Pseudomonadati</taxon>
        <taxon>Pseudomonadota</taxon>
        <taxon>Gammaproteobacteria</taxon>
        <taxon>Lysobacterales</taxon>
        <taxon>Lysobacteraceae</taxon>
        <taxon>Lysobacter</taxon>
    </lineage>
</organism>
<name>A0ABY9PC08_9GAMM</name>
<proteinExistence type="predicted"/>
<gene>
    <name evidence="2" type="ORF">RDV84_00595</name>
</gene>
<feature type="compositionally biased region" description="Basic and acidic residues" evidence="1">
    <location>
        <begin position="48"/>
        <end position="63"/>
    </location>
</feature>
<dbReference type="RefSeq" id="WP_138884756.1">
    <property type="nucleotide sequence ID" value="NZ_CP133568.1"/>
</dbReference>
<keyword evidence="3" id="KW-1185">Reference proteome</keyword>
<dbReference type="Proteomes" id="UP001229313">
    <property type="component" value="Chromosome"/>
</dbReference>
<protein>
    <submittedName>
        <fullName evidence="2">Uncharacterized protein</fullName>
    </submittedName>
</protein>
<accession>A0ABY9PC08</accession>
<evidence type="ECO:0000313" key="3">
    <source>
        <dbReference type="Proteomes" id="UP001229313"/>
    </source>
</evidence>
<evidence type="ECO:0000313" key="2">
    <source>
        <dbReference type="EMBL" id="WMT03387.1"/>
    </source>
</evidence>
<feature type="region of interest" description="Disordered" evidence="1">
    <location>
        <begin position="19"/>
        <end position="75"/>
    </location>
</feature>
<evidence type="ECO:0000256" key="1">
    <source>
        <dbReference type="SAM" id="MobiDB-lite"/>
    </source>
</evidence>